<dbReference type="SMART" id="SM00336">
    <property type="entry name" value="BBOX"/>
    <property type="match status" value="2"/>
</dbReference>
<dbReference type="Proteomes" id="UP001479290">
    <property type="component" value="Unassembled WGS sequence"/>
</dbReference>
<dbReference type="Gene3D" id="4.10.830.40">
    <property type="match status" value="1"/>
</dbReference>
<dbReference type="GO" id="GO:0005525">
    <property type="term" value="F:GTP binding"/>
    <property type="evidence" value="ECO:0007669"/>
    <property type="project" value="InterPro"/>
</dbReference>
<evidence type="ECO:0000256" key="3">
    <source>
        <dbReference type="ARBA" id="ARBA00022723"/>
    </source>
</evidence>
<dbReference type="CDD" id="cd19802">
    <property type="entry name" value="Bbox1_TRIM8-like"/>
    <property type="match status" value="1"/>
</dbReference>
<evidence type="ECO:0000256" key="9">
    <source>
        <dbReference type="SAM" id="MobiDB-lite"/>
    </source>
</evidence>
<feature type="region of interest" description="Disordered" evidence="9">
    <location>
        <begin position="219"/>
        <end position="256"/>
    </location>
</feature>
<protein>
    <recommendedName>
        <fullName evidence="15">E3 ubiquitin-protein ligase TRIM39-like</fullName>
    </recommendedName>
</protein>
<dbReference type="FunFam" id="2.60.120.920:FF:000004">
    <property type="entry name" value="Butyrophilin subfamily 1 member A1"/>
    <property type="match status" value="1"/>
</dbReference>
<dbReference type="PANTHER" id="PTHR25465:SF32">
    <property type="entry name" value="BLOODTHIRSTY-RELATED GENE FAMILY, MEMBER 16 ISOFORM X1-RELATED"/>
    <property type="match status" value="1"/>
</dbReference>
<feature type="domain" description="B box-type" evidence="11">
    <location>
        <begin position="404"/>
        <end position="444"/>
    </location>
</feature>
<evidence type="ECO:0000256" key="6">
    <source>
        <dbReference type="ARBA" id="ARBA00022833"/>
    </source>
</evidence>
<dbReference type="InterPro" id="IPR013083">
    <property type="entry name" value="Znf_RING/FYVE/PHD"/>
</dbReference>
<dbReference type="InterPro" id="IPR001870">
    <property type="entry name" value="B30.2/SPRY"/>
</dbReference>
<sequence>MASSSGNRSQQRQHKDLPDKEVQRGCGSISLERPNMSDLRIVLLGKNITENNRVGNFILGRAAFESEAPADVELNIEKHRGKLKDRDVTVVNAPYLLRPNLSITQITQGVKECVNLSAPGPHVIILVLQQNNFSDNNRHRVKYVLNEFSKEAPIHTLVLTDEREINSSCIHQLIKECGGEHLQFDERKSGLHSEILERVEKILKENQVQFLISDLYEEAGEETPEDGEKRRSGGSVTAEEGDFDHEDDGKIKQRNKEKKEVAVQRKTLFMASSSVPALNQELQCSICLEVFTDPVTTPCGHNFCRTCLSKCWTNRKIGFCPFCKEEFSKRLDLKINSTLVKLVQHFNKLNQESKVFCDFCDERKQKAVKSCLTCQSSYCVSHLELHLRVPRLKKHTLINAVENLEDYICQKHERPLEMFCRDDQTCVCLFCTEGEHSTHNTVPIVEESQEKKTQTDEQQMIQKRMKKIQEIKHSVKPRKTLISNDCFLTSSRTVHISNWMVIGLGVLLVAALIILPKQYTRCQSEQLKMKEQQKEAKKQGEDLIKELQQEITEQEKRNTEQEKRNIEQEKRNIEQVKRNTEQEKRNTELEKRNTELEKRNIEQEKRNTELEKRNTEQEKRNTELEKRNTELEKRNIEQEKRNIEQVKRNTEQEKRNTELEKRNTELEKRNIEQEKRNTELEKRNTELEKRNTEQEKRNTELEKRNTEQEKRNTELEKRNTEQEKRNTELEKRNTELEKRNTELEKRNIELEKRNTEPSHTDDHLHLIQMYLNTLSHTKDWTEISSVSDVDVNSLKRVLTELKKLLNEKLTELKFVQKFAVDVTLDPDTAHPRLILSDDGKQVGDGDIHQDVPENPKRFGAWFCVLAKEGFSSGRFYYEVQVKRKTQWELGVARESINRKENMDKSPVNGYWTVTQWTENKYAAYDSKFVSLSLRVKPEKVGVFVDYEEGLVSFYDVDSRSHIYSFTGQTFTEKLYPYFSPYLIDKGKNSKPLIITPVN</sequence>
<comment type="similarity">
    <text evidence="1">Belongs to the TRAFAC class TrmE-Era-EngA-EngB-Septin-like GTPase superfamily. AIG1/Toc34/Toc159-like paraseptin GTPase family. IAN subfamily.</text>
</comment>
<organism evidence="13 14">
    <name type="scientific">Culter alburnus</name>
    <name type="common">Topmouth culter</name>
    <dbReference type="NCBI Taxonomy" id="194366"/>
    <lineage>
        <taxon>Eukaryota</taxon>
        <taxon>Metazoa</taxon>
        <taxon>Chordata</taxon>
        <taxon>Craniata</taxon>
        <taxon>Vertebrata</taxon>
        <taxon>Euteleostomi</taxon>
        <taxon>Actinopterygii</taxon>
        <taxon>Neopterygii</taxon>
        <taxon>Teleostei</taxon>
        <taxon>Ostariophysi</taxon>
        <taxon>Cypriniformes</taxon>
        <taxon>Xenocyprididae</taxon>
        <taxon>Xenocypridinae</taxon>
        <taxon>Culter</taxon>
    </lineage>
</organism>
<dbReference type="SUPFAM" id="SSF57845">
    <property type="entry name" value="B-box zinc-binding domain"/>
    <property type="match status" value="1"/>
</dbReference>
<dbReference type="GO" id="GO:0005737">
    <property type="term" value="C:cytoplasm"/>
    <property type="evidence" value="ECO:0007669"/>
    <property type="project" value="UniProtKB-ARBA"/>
</dbReference>
<keyword evidence="2" id="KW-0399">Innate immunity</keyword>
<dbReference type="PROSITE" id="PS50188">
    <property type="entry name" value="B302_SPRY"/>
    <property type="match status" value="1"/>
</dbReference>
<evidence type="ECO:0000256" key="5">
    <source>
        <dbReference type="ARBA" id="ARBA00022771"/>
    </source>
</evidence>
<dbReference type="CDD" id="cd13733">
    <property type="entry name" value="SPRY_PRY_C-I_1"/>
    <property type="match status" value="1"/>
</dbReference>
<dbReference type="PROSITE" id="PS50089">
    <property type="entry name" value="ZF_RING_2"/>
    <property type="match status" value="1"/>
</dbReference>
<dbReference type="Pfam" id="PF13445">
    <property type="entry name" value="zf-RING_UBOX"/>
    <property type="match status" value="1"/>
</dbReference>
<evidence type="ECO:0000259" key="12">
    <source>
        <dbReference type="PROSITE" id="PS50188"/>
    </source>
</evidence>
<dbReference type="Gene3D" id="2.60.120.920">
    <property type="match status" value="1"/>
</dbReference>
<dbReference type="InterPro" id="IPR003879">
    <property type="entry name" value="Butyrophylin_SPRY"/>
</dbReference>
<comment type="caution">
    <text evidence="13">The sequence shown here is derived from an EMBL/GenBank/DDBJ whole genome shotgun (WGS) entry which is preliminary data.</text>
</comment>
<evidence type="ECO:0000259" key="11">
    <source>
        <dbReference type="PROSITE" id="PS50119"/>
    </source>
</evidence>
<dbReference type="SMART" id="SM00184">
    <property type="entry name" value="RING"/>
    <property type="match status" value="1"/>
</dbReference>
<dbReference type="AlphaFoldDB" id="A0AAW1YZZ8"/>
<dbReference type="SMART" id="SM00449">
    <property type="entry name" value="SPRY"/>
    <property type="match status" value="1"/>
</dbReference>
<dbReference type="Pfam" id="PF13765">
    <property type="entry name" value="PRY"/>
    <property type="match status" value="1"/>
</dbReference>
<keyword evidence="4" id="KW-0547">Nucleotide-binding</keyword>
<dbReference type="Pfam" id="PF25600">
    <property type="entry name" value="TRIM_CC"/>
    <property type="match status" value="1"/>
</dbReference>
<dbReference type="InterPro" id="IPR027370">
    <property type="entry name" value="Znf-RING_euk"/>
</dbReference>
<dbReference type="GO" id="GO:0045087">
    <property type="term" value="P:innate immune response"/>
    <property type="evidence" value="ECO:0007669"/>
    <property type="project" value="UniProtKB-KW"/>
</dbReference>
<evidence type="ECO:0008006" key="15">
    <source>
        <dbReference type="Google" id="ProtNLM"/>
    </source>
</evidence>
<dbReference type="GO" id="GO:0004842">
    <property type="term" value="F:ubiquitin-protein transferase activity"/>
    <property type="evidence" value="ECO:0007669"/>
    <property type="project" value="InterPro"/>
</dbReference>
<dbReference type="InterPro" id="IPR058030">
    <property type="entry name" value="TRIM8/14/16/25/29/45/65_CC"/>
</dbReference>
<dbReference type="InterPro" id="IPR006574">
    <property type="entry name" value="PRY"/>
</dbReference>
<evidence type="ECO:0000256" key="4">
    <source>
        <dbReference type="ARBA" id="ARBA00022741"/>
    </source>
</evidence>
<feature type="compositionally biased region" description="Basic and acidic residues" evidence="9">
    <location>
        <begin position="13"/>
        <end position="23"/>
    </location>
</feature>
<evidence type="ECO:0000256" key="8">
    <source>
        <dbReference type="PROSITE-ProRule" id="PRU00024"/>
    </source>
</evidence>
<evidence type="ECO:0000313" key="14">
    <source>
        <dbReference type="Proteomes" id="UP001479290"/>
    </source>
</evidence>
<dbReference type="InterPro" id="IPR013320">
    <property type="entry name" value="ConA-like_dom_sf"/>
</dbReference>
<dbReference type="InterPro" id="IPR003877">
    <property type="entry name" value="SPRY_dom"/>
</dbReference>
<dbReference type="InterPro" id="IPR027417">
    <property type="entry name" value="P-loop_NTPase"/>
</dbReference>
<feature type="domain" description="B30.2/SPRY" evidence="12">
    <location>
        <begin position="802"/>
        <end position="997"/>
    </location>
</feature>
<keyword evidence="5 8" id="KW-0863">Zinc-finger</keyword>
<dbReference type="InterPro" id="IPR000315">
    <property type="entry name" value="Znf_B-box"/>
</dbReference>
<dbReference type="Gene3D" id="3.40.50.300">
    <property type="entry name" value="P-loop containing nucleotide triphosphate hydrolases"/>
    <property type="match status" value="1"/>
</dbReference>
<keyword evidence="6" id="KW-0862">Zinc</keyword>
<feature type="region of interest" description="Disordered" evidence="9">
    <location>
        <begin position="552"/>
        <end position="740"/>
    </location>
</feature>
<dbReference type="CDD" id="cd19769">
    <property type="entry name" value="Bbox2_TRIM16-like"/>
    <property type="match status" value="1"/>
</dbReference>
<feature type="compositionally biased region" description="Polar residues" evidence="9">
    <location>
        <begin position="1"/>
        <end position="10"/>
    </location>
</feature>
<dbReference type="InterPro" id="IPR017907">
    <property type="entry name" value="Znf_RING_CS"/>
</dbReference>
<dbReference type="PROSITE" id="PS00518">
    <property type="entry name" value="ZF_RING_1"/>
    <property type="match status" value="1"/>
</dbReference>
<dbReference type="SMART" id="SM00589">
    <property type="entry name" value="PRY"/>
    <property type="match status" value="1"/>
</dbReference>
<dbReference type="InterPro" id="IPR003613">
    <property type="entry name" value="Ubox_domain"/>
</dbReference>
<evidence type="ECO:0000259" key="10">
    <source>
        <dbReference type="PROSITE" id="PS50089"/>
    </source>
</evidence>
<evidence type="ECO:0000313" key="13">
    <source>
        <dbReference type="EMBL" id="KAK9954721.1"/>
    </source>
</evidence>
<keyword evidence="14" id="KW-1185">Reference proteome</keyword>
<dbReference type="PANTHER" id="PTHR25465">
    <property type="entry name" value="B-BOX DOMAIN CONTAINING"/>
    <property type="match status" value="1"/>
</dbReference>
<name>A0AAW1YZZ8_CULAL</name>
<dbReference type="GO" id="GO:0016567">
    <property type="term" value="P:protein ubiquitination"/>
    <property type="evidence" value="ECO:0007669"/>
    <property type="project" value="InterPro"/>
</dbReference>
<dbReference type="Gene3D" id="3.30.40.10">
    <property type="entry name" value="Zinc/RING finger domain, C3HC4 (zinc finger)"/>
    <property type="match status" value="1"/>
</dbReference>
<proteinExistence type="inferred from homology"/>
<dbReference type="Gene3D" id="3.30.160.60">
    <property type="entry name" value="Classic Zinc Finger"/>
    <property type="match status" value="1"/>
</dbReference>
<feature type="domain" description="RING-type" evidence="10">
    <location>
        <begin position="284"/>
        <end position="324"/>
    </location>
</feature>
<dbReference type="PRINTS" id="PR01407">
    <property type="entry name" value="BUTYPHLNCDUF"/>
</dbReference>
<dbReference type="InterPro" id="IPR051051">
    <property type="entry name" value="E3_ubiq-ligase_TRIM/RNF"/>
</dbReference>
<dbReference type="SUPFAM" id="SSF49899">
    <property type="entry name" value="Concanavalin A-like lectins/glucanases"/>
    <property type="match status" value="1"/>
</dbReference>
<dbReference type="InterPro" id="IPR006703">
    <property type="entry name" value="G_AIG1"/>
</dbReference>
<gene>
    <name evidence="13" type="ORF">ABG768_016768</name>
</gene>
<reference evidence="13 14" key="1">
    <citation type="submission" date="2024-05" db="EMBL/GenBank/DDBJ databases">
        <title>A high-quality chromosomal-level genome assembly of Topmouth culter (Culter alburnus).</title>
        <authorList>
            <person name="Zhao H."/>
        </authorList>
    </citation>
    <scope>NUCLEOTIDE SEQUENCE [LARGE SCALE GENOMIC DNA]</scope>
    <source>
        <strain evidence="13">CATC2023</strain>
        <tissue evidence="13">Muscle</tissue>
    </source>
</reference>
<dbReference type="Pfam" id="PF00622">
    <property type="entry name" value="SPRY"/>
    <property type="match status" value="1"/>
</dbReference>
<feature type="region of interest" description="Disordered" evidence="9">
    <location>
        <begin position="1"/>
        <end position="29"/>
    </location>
</feature>
<dbReference type="Pfam" id="PF00643">
    <property type="entry name" value="zf-B_box"/>
    <property type="match status" value="1"/>
</dbReference>
<evidence type="ECO:0000256" key="2">
    <source>
        <dbReference type="ARBA" id="ARBA00022588"/>
    </source>
</evidence>
<dbReference type="SUPFAM" id="SSF57850">
    <property type="entry name" value="RING/U-box"/>
    <property type="match status" value="1"/>
</dbReference>
<keyword evidence="7" id="KW-0391">Immunity</keyword>
<evidence type="ECO:0000256" key="7">
    <source>
        <dbReference type="ARBA" id="ARBA00022859"/>
    </source>
</evidence>
<dbReference type="InterPro" id="IPR001841">
    <property type="entry name" value="Znf_RING"/>
</dbReference>
<dbReference type="PROSITE" id="PS50119">
    <property type="entry name" value="ZF_BBOX"/>
    <property type="match status" value="1"/>
</dbReference>
<evidence type="ECO:0000256" key="1">
    <source>
        <dbReference type="ARBA" id="ARBA00008535"/>
    </source>
</evidence>
<dbReference type="EMBL" id="JAWDJR010000022">
    <property type="protein sequence ID" value="KAK9954721.1"/>
    <property type="molecule type" value="Genomic_DNA"/>
</dbReference>
<keyword evidence="3" id="KW-0479">Metal-binding</keyword>
<accession>A0AAW1YZZ8</accession>
<dbReference type="Pfam" id="PF04548">
    <property type="entry name" value="AIG1"/>
    <property type="match status" value="1"/>
</dbReference>
<dbReference type="SMART" id="SM00504">
    <property type="entry name" value="Ubox"/>
    <property type="match status" value="1"/>
</dbReference>
<dbReference type="InterPro" id="IPR043136">
    <property type="entry name" value="B30.2/SPRY_sf"/>
</dbReference>
<dbReference type="GO" id="GO:0008270">
    <property type="term" value="F:zinc ion binding"/>
    <property type="evidence" value="ECO:0007669"/>
    <property type="project" value="UniProtKB-KW"/>
</dbReference>